<evidence type="ECO:0000256" key="7">
    <source>
        <dbReference type="ARBA" id="ARBA00022827"/>
    </source>
</evidence>
<dbReference type="PANTHER" id="PTHR47354:SF8">
    <property type="entry name" value="1,2-PHENYLACETYL-COA EPOXIDASE, SUBUNIT E"/>
    <property type="match status" value="1"/>
</dbReference>
<dbReference type="InterPro" id="IPR013130">
    <property type="entry name" value="Fe3_Rdtase_TM_dom"/>
</dbReference>
<proteinExistence type="predicted"/>
<keyword evidence="9" id="KW-0560">Oxidoreductase</keyword>
<evidence type="ECO:0000313" key="16">
    <source>
        <dbReference type="Proteomes" id="UP000198878"/>
    </source>
</evidence>
<dbReference type="PRINTS" id="PR00410">
    <property type="entry name" value="PHEHYDRXLASE"/>
</dbReference>
<keyword evidence="11" id="KW-0411">Iron-sulfur</keyword>
<sequence length="462" mass="49798">MPDKGGMTSVHPVPVRPLAAPVPAPVPVRAHPGAVLVVIAAGALGVLGLWWADTPSVHGLGDWLTNAGRITGLLAGYGFVALVALMARIPPLERGVGADRLARWHAMGGRYVVSLVVAHGLLITWGYAVSAHAGLLGQATTLLLSYPDVLAATVAGLLLVGVGISSARAARRRLRYETWYFLHFYTYLAMALAFSHQFATGAEFMANLGARVAWSALYAVVGAAILWYRFVTPVRQAVRHRLRVESVRPEADGVVSVVVAGAHLDELRAEAGQFFRWRFLTRDLWWVSSPYSLSAPPQLGRLRITVKALGDHSAALAAVKPGTRVVAEGPYGAMTPSARRRRKVLLVAGGVGITPIRALFQALPAGPGDLTLVYRASHEADVVFREELEQLTADRGARLWILTGTRAEHGGDPLTLLRRHVPDVAEHDVYLCGPPGMTDAVHAELRAARVPRARIHHESFEF</sequence>
<keyword evidence="12 13" id="KW-0472">Membrane</keyword>
<comment type="cofactor">
    <cofactor evidence="1">
        <name>FAD</name>
        <dbReference type="ChEBI" id="CHEBI:57692"/>
    </cofactor>
</comment>
<evidence type="ECO:0000256" key="2">
    <source>
        <dbReference type="ARBA" id="ARBA00004141"/>
    </source>
</evidence>
<dbReference type="Pfam" id="PF00175">
    <property type="entry name" value="NAD_binding_1"/>
    <property type="match status" value="1"/>
</dbReference>
<feature type="domain" description="FAD-binding FR-type" evidence="14">
    <location>
        <begin position="237"/>
        <end position="337"/>
    </location>
</feature>
<dbReference type="GO" id="GO:0016020">
    <property type="term" value="C:membrane"/>
    <property type="evidence" value="ECO:0007669"/>
    <property type="project" value="UniProtKB-SubCell"/>
</dbReference>
<dbReference type="AlphaFoldDB" id="A0A1H5RJW0"/>
<accession>A0A1H5RJW0</accession>
<keyword evidence="7" id="KW-0274">FAD</keyword>
<dbReference type="InterPro" id="IPR039261">
    <property type="entry name" value="FNR_nucleotide-bd"/>
</dbReference>
<dbReference type="SUPFAM" id="SSF63380">
    <property type="entry name" value="Riboflavin synthase domain-like"/>
    <property type="match status" value="1"/>
</dbReference>
<dbReference type="Pfam" id="PF01794">
    <property type="entry name" value="Ferric_reduct"/>
    <property type="match status" value="1"/>
</dbReference>
<evidence type="ECO:0000256" key="8">
    <source>
        <dbReference type="ARBA" id="ARBA00022989"/>
    </source>
</evidence>
<evidence type="ECO:0000256" key="5">
    <source>
        <dbReference type="ARBA" id="ARBA00022714"/>
    </source>
</evidence>
<dbReference type="InterPro" id="IPR050415">
    <property type="entry name" value="MRET"/>
</dbReference>
<evidence type="ECO:0000256" key="9">
    <source>
        <dbReference type="ARBA" id="ARBA00023002"/>
    </source>
</evidence>
<evidence type="ECO:0000256" key="3">
    <source>
        <dbReference type="ARBA" id="ARBA00022630"/>
    </source>
</evidence>
<feature type="transmembrane region" description="Helical" evidence="13">
    <location>
        <begin position="72"/>
        <end position="90"/>
    </location>
</feature>
<keyword evidence="16" id="KW-1185">Reference proteome</keyword>
<dbReference type="STRING" id="218821.SAMN05421837_115168"/>
<dbReference type="PANTHER" id="PTHR47354">
    <property type="entry name" value="NADH OXIDOREDUCTASE HCR"/>
    <property type="match status" value="1"/>
</dbReference>
<evidence type="ECO:0000313" key="15">
    <source>
        <dbReference type="EMBL" id="SEF37817.1"/>
    </source>
</evidence>
<feature type="transmembrane region" description="Helical" evidence="13">
    <location>
        <begin position="149"/>
        <end position="167"/>
    </location>
</feature>
<dbReference type="InterPro" id="IPR017938">
    <property type="entry name" value="Riboflavin_synthase-like_b-brl"/>
</dbReference>
<evidence type="ECO:0000256" key="1">
    <source>
        <dbReference type="ARBA" id="ARBA00001974"/>
    </source>
</evidence>
<dbReference type="EMBL" id="FNUJ01000015">
    <property type="protein sequence ID" value="SEF37817.1"/>
    <property type="molecule type" value="Genomic_DNA"/>
</dbReference>
<feature type="transmembrane region" description="Helical" evidence="13">
    <location>
        <begin position="111"/>
        <end position="129"/>
    </location>
</feature>
<keyword evidence="10" id="KW-0408">Iron</keyword>
<protein>
    <submittedName>
        <fullName evidence="15">Predicted ferric reductase</fullName>
    </submittedName>
</protein>
<dbReference type="Proteomes" id="UP000198878">
    <property type="component" value="Unassembled WGS sequence"/>
</dbReference>
<dbReference type="GO" id="GO:0046872">
    <property type="term" value="F:metal ion binding"/>
    <property type="evidence" value="ECO:0007669"/>
    <property type="project" value="UniProtKB-KW"/>
</dbReference>
<feature type="transmembrane region" description="Helical" evidence="13">
    <location>
        <begin position="33"/>
        <end position="52"/>
    </location>
</feature>
<keyword evidence="8 13" id="KW-1133">Transmembrane helix</keyword>
<keyword evidence="5" id="KW-0001">2Fe-2S</keyword>
<evidence type="ECO:0000256" key="10">
    <source>
        <dbReference type="ARBA" id="ARBA00023004"/>
    </source>
</evidence>
<dbReference type="Gene3D" id="3.40.50.80">
    <property type="entry name" value="Nucleotide-binding domain of ferredoxin-NADP reductase (FNR) module"/>
    <property type="match status" value="1"/>
</dbReference>
<dbReference type="GO" id="GO:0051537">
    <property type="term" value="F:2 iron, 2 sulfur cluster binding"/>
    <property type="evidence" value="ECO:0007669"/>
    <property type="project" value="UniProtKB-KW"/>
</dbReference>
<keyword evidence="3" id="KW-0285">Flavoprotein</keyword>
<keyword evidence="4 13" id="KW-0812">Transmembrane</keyword>
<dbReference type="InterPro" id="IPR001433">
    <property type="entry name" value="OxRdtase_FAD/NAD-bd"/>
</dbReference>
<feature type="transmembrane region" description="Helical" evidence="13">
    <location>
        <begin position="344"/>
        <end position="363"/>
    </location>
</feature>
<feature type="transmembrane region" description="Helical" evidence="13">
    <location>
        <begin position="211"/>
        <end position="231"/>
    </location>
</feature>
<dbReference type="CDD" id="cd06198">
    <property type="entry name" value="FNR_like_3"/>
    <property type="match status" value="1"/>
</dbReference>
<evidence type="ECO:0000259" key="14">
    <source>
        <dbReference type="PROSITE" id="PS51384"/>
    </source>
</evidence>
<keyword evidence="6" id="KW-0479">Metal-binding</keyword>
<dbReference type="PROSITE" id="PS51384">
    <property type="entry name" value="FAD_FR"/>
    <property type="match status" value="1"/>
</dbReference>
<dbReference type="SUPFAM" id="SSF52343">
    <property type="entry name" value="Ferredoxin reductase-like, C-terminal NADP-linked domain"/>
    <property type="match status" value="1"/>
</dbReference>
<evidence type="ECO:0000256" key="11">
    <source>
        <dbReference type="ARBA" id="ARBA00023014"/>
    </source>
</evidence>
<dbReference type="Gene3D" id="2.40.30.10">
    <property type="entry name" value="Translation factors"/>
    <property type="match status" value="1"/>
</dbReference>
<gene>
    <name evidence="15" type="ORF">SAMN05421837_115168</name>
</gene>
<organism evidence="15 16">
    <name type="scientific">Amycolatopsis pretoriensis</name>
    <dbReference type="NCBI Taxonomy" id="218821"/>
    <lineage>
        <taxon>Bacteria</taxon>
        <taxon>Bacillati</taxon>
        <taxon>Actinomycetota</taxon>
        <taxon>Actinomycetes</taxon>
        <taxon>Pseudonocardiales</taxon>
        <taxon>Pseudonocardiaceae</taxon>
        <taxon>Amycolatopsis</taxon>
    </lineage>
</organism>
<dbReference type="InterPro" id="IPR017927">
    <property type="entry name" value="FAD-bd_FR_type"/>
</dbReference>
<dbReference type="GO" id="GO:0050660">
    <property type="term" value="F:flavin adenine dinucleotide binding"/>
    <property type="evidence" value="ECO:0007669"/>
    <property type="project" value="TreeGrafter"/>
</dbReference>
<evidence type="ECO:0000256" key="12">
    <source>
        <dbReference type="ARBA" id="ARBA00023136"/>
    </source>
</evidence>
<evidence type="ECO:0000256" key="6">
    <source>
        <dbReference type="ARBA" id="ARBA00022723"/>
    </source>
</evidence>
<evidence type="ECO:0000256" key="13">
    <source>
        <dbReference type="SAM" id="Phobius"/>
    </source>
</evidence>
<reference evidence="16" key="1">
    <citation type="submission" date="2016-10" db="EMBL/GenBank/DDBJ databases">
        <authorList>
            <person name="Varghese N."/>
            <person name="Submissions S."/>
        </authorList>
    </citation>
    <scope>NUCLEOTIDE SEQUENCE [LARGE SCALE GENOMIC DNA]</scope>
    <source>
        <strain evidence="16">DSM 44654</strain>
    </source>
</reference>
<evidence type="ECO:0000256" key="4">
    <source>
        <dbReference type="ARBA" id="ARBA00022692"/>
    </source>
</evidence>
<dbReference type="GO" id="GO:0016491">
    <property type="term" value="F:oxidoreductase activity"/>
    <property type="evidence" value="ECO:0007669"/>
    <property type="project" value="UniProtKB-KW"/>
</dbReference>
<feature type="transmembrane region" description="Helical" evidence="13">
    <location>
        <begin position="179"/>
        <end position="199"/>
    </location>
</feature>
<name>A0A1H5RJW0_9PSEU</name>
<comment type="subcellular location">
    <subcellularLocation>
        <location evidence="2">Membrane</location>
        <topology evidence="2">Multi-pass membrane protein</topology>
    </subcellularLocation>
</comment>